<evidence type="ECO:0000313" key="2">
    <source>
        <dbReference type="Proteomes" id="UP000681720"/>
    </source>
</evidence>
<dbReference type="Gene3D" id="2.130.10.10">
    <property type="entry name" value="YVTN repeat-like/Quinoprotein amine dehydrogenase"/>
    <property type="match status" value="1"/>
</dbReference>
<dbReference type="SUPFAM" id="SSF50978">
    <property type="entry name" value="WD40 repeat-like"/>
    <property type="match status" value="1"/>
</dbReference>
<dbReference type="InterPro" id="IPR036322">
    <property type="entry name" value="WD40_repeat_dom_sf"/>
</dbReference>
<reference evidence="1" key="1">
    <citation type="submission" date="2021-02" db="EMBL/GenBank/DDBJ databases">
        <authorList>
            <person name="Nowell W R."/>
        </authorList>
    </citation>
    <scope>NUCLEOTIDE SEQUENCE</scope>
</reference>
<proteinExistence type="predicted"/>
<protein>
    <submittedName>
        <fullName evidence="1">Uncharacterized protein</fullName>
    </submittedName>
</protein>
<dbReference type="Proteomes" id="UP000681720">
    <property type="component" value="Unassembled WGS sequence"/>
</dbReference>
<comment type="caution">
    <text evidence="1">The sequence shown here is derived from an EMBL/GenBank/DDBJ whole genome shotgun (WGS) entry which is preliminary data.</text>
</comment>
<evidence type="ECO:0000313" key="1">
    <source>
        <dbReference type="EMBL" id="CAF5226379.1"/>
    </source>
</evidence>
<feature type="non-terminal residue" evidence="1">
    <location>
        <position position="1"/>
    </location>
</feature>
<accession>A0A8S3K718</accession>
<dbReference type="AlphaFoldDB" id="A0A8S3K718"/>
<organism evidence="1 2">
    <name type="scientific">Rotaria magnacalcarata</name>
    <dbReference type="NCBI Taxonomy" id="392030"/>
    <lineage>
        <taxon>Eukaryota</taxon>
        <taxon>Metazoa</taxon>
        <taxon>Spiralia</taxon>
        <taxon>Gnathifera</taxon>
        <taxon>Rotifera</taxon>
        <taxon>Eurotatoria</taxon>
        <taxon>Bdelloidea</taxon>
        <taxon>Philodinida</taxon>
        <taxon>Philodinidae</taxon>
        <taxon>Rotaria</taxon>
    </lineage>
</organism>
<dbReference type="EMBL" id="CAJOBJ010378121">
    <property type="protein sequence ID" value="CAF5226379.1"/>
    <property type="molecule type" value="Genomic_DNA"/>
</dbReference>
<dbReference type="InterPro" id="IPR015943">
    <property type="entry name" value="WD40/YVTN_repeat-like_dom_sf"/>
</dbReference>
<sequence length="85" mass="9713">MQGHTDPSTCICSNQNTDSFFFTSSDRYLYKWNTRTKLIEWSIKSPQLISCATSHPQRNIIILGTEASKLLIYDTLSSCYITTIL</sequence>
<gene>
    <name evidence="1" type="ORF">GIL414_LOCUS87089</name>
</gene>
<name>A0A8S3K718_9BILA</name>